<dbReference type="InterPro" id="IPR018060">
    <property type="entry name" value="HTH_AraC"/>
</dbReference>
<gene>
    <name evidence="5" type="ORF">EV385_1206</name>
</gene>
<organism evidence="5 6">
    <name type="scientific">Krasilnikovia cinnamomea</name>
    <dbReference type="NCBI Taxonomy" id="349313"/>
    <lineage>
        <taxon>Bacteria</taxon>
        <taxon>Bacillati</taxon>
        <taxon>Actinomycetota</taxon>
        <taxon>Actinomycetes</taxon>
        <taxon>Micromonosporales</taxon>
        <taxon>Micromonosporaceae</taxon>
        <taxon>Krasilnikovia</taxon>
    </lineage>
</organism>
<dbReference type="InterPro" id="IPR009057">
    <property type="entry name" value="Homeodomain-like_sf"/>
</dbReference>
<dbReference type="Pfam" id="PF14525">
    <property type="entry name" value="AraC_binding_2"/>
    <property type="match status" value="1"/>
</dbReference>
<keyword evidence="2" id="KW-0238">DNA-binding</keyword>
<evidence type="ECO:0000259" key="4">
    <source>
        <dbReference type="PROSITE" id="PS01124"/>
    </source>
</evidence>
<reference evidence="5 6" key="1">
    <citation type="submission" date="2019-02" db="EMBL/GenBank/DDBJ databases">
        <title>Sequencing the genomes of 1000 actinobacteria strains.</title>
        <authorList>
            <person name="Klenk H.-P."/>
        </authorList>
    </citation>
    <scope>NUCLEOTIDE SEQUENCE [LARGE SCALE GENOMIC DNA]</scope>
    <source>
        <strain evidence="5 6">DSM 45162</strain>
    </source>
</reference>
<dbReference type="InterPro" id="IPR035418">
    <property type="entry name" value="AraC-bd_2"/>
</dbReference>
<evidence type="ECO:0000256" key="3">
    <source>
        <dbReference type="ARBA" id="ARBA00023163"/>
    </source>
</evidence>
<evidence type="ECO:0000313" key="6">
    <source>
        <dbReference type="Proteomes" id="UP000292564"/>
    </source>
</evidence>
<dbReference type="PANTHER" id="PTHR46796">
    <property type="entry name" value="HTH-TYPE TRANSCRIPTIONAL ACTIVATOR RHAS-RELATED"/>
    <property type="match status" value="1"/>
</dbReference>
<dbReference type="PROSITE" id="PS01124">
    <property type="entry name" value="HTH_ARAC_FAMILY_2"/>
    <property type="match status" value="1"/>
</dbReference>
<keyword evidence="3" id="KW-0804">Transcription</keyword>
<evidence type="ECO:0000313" key="5">
    <source>
        <dbReference type="EMBL" id="RZU49456.1"/>
    </source>
</evidence>
<evidence type="ECO:0000256" key="1">
    <source>
        <dbReference type="ARBA" id="ARBA00023015"/>
    </source>
</evidence>
<evidence type="ECO:0000256" key="2">
    <source>
        <dbReference type="ARBA" id="ARBA00023125"/>
    </source>
</evidence>
<dbReference type="EMBL" id="SHKY01000001">
    <property type="protein sequence ID" value="RZU49456.1"/>
    <property type="molecule type" value="Genomic_DNA"/>
</dbReference>
<protein>
    <submittedName>
        <fullName evidence="5">Helix-turn-helix protein</fullName>
    </submittedName>
</protein>
<dbReference type="SUPFAM" id="SSF46689">
    <property type="entry name" value="Homeodomain-like"/>
    <property type="match status" value="1"/>
</dbReference>
<dbReference type="GO" id="GO:0003700">
    <property type="term" value="F:DNA-binding transcription factor activity"/>
    <property type="evidence" value="ECO:0007669"/>
    <property type="project" value="InterPro"/>
</dbReference>
<accession>A0A4V2G6P8</accession>
<name>A0A4V2G6P8_9ACTN</name>
<proteinExistence type="predicted"/>
<keyword evidence="1" id="KW-0805">Transcription regulation</keyword>
<comment type="caution">
    <text evidence="5">The sequence shown here is derived from an EMBL/GenBank/DDBJ whole genome shotgun (WGS) entry which is preliminary data.</text>
</comment>
<dbReference type="AlphaFoldDB" id="A0A4V2G6P8"/>
<dbReference type="GO" id="GO:0043565">
    <property type="term" value="F:sequence-specific DNA binding"/>
    <property type="evidence" value="ECO:0007669"/>
    <property type="project" value="InterPro"/>
</dbReference>
<sequence>MCPALTDTVPVRRFELATDDPEKAVEIVRSTYADTRMRISGDEAGFFYRQRTVSVGPLAMDEMTSPMGVTFECPPLTEIYFAAAHRARCRIHSASHEVDVFDGHTLVHPVDETFTSATRDLDIWLLRLPVALAAARAGLDPQRFRFTSLTPNSPALGRYFRATMQHIHSMLREPDTALAEPLVLAGAIDMIAGTALATFPYTIDPADEPPGRAGPAAVRRAAAFIEANAARPLSLADIATAAGIGVRALQAAFSRHLDTTPRLHLRRVRLAHAHRDLETADPGRGDEVSAIARRWGFGHLGRFASYYRSEYGHSPRYTLNN</sequence>
<dbReference type="SMART" id="SM00342">
    <property type="entry name" value="HTH_ARAC"/>
    <property type="match status" value="1"/>
</dbReference>
<dbReference type="InterPro" id="IPR050204">
    <property type="entry name" value="AraC_XylS_family_regulators"/>
</dbReference>
<dbReference type="Pfam" id="PF12833">
    <property type="entry name" value="HTH_18"/>
    <property type="match status" value="1"/>
</dbReference>
<dbReference type="Gene3D" id="1.10.10.60">
    <property type="entry name" value="Homeodomain-like"/>
    <property type="match status" value="1"/>
</dbReference>
<feature type="domain" description="HTH araC/xylS-type" evidence="4">
    <location>
        <begin position="219"/>
        <end position="321"/>
    </location>
</feature>
<dbReference type="Proteomes" id="UP000292564">
    <property type="component" value="Unassembled WGS sequence"/>
</dbReference>
<dbReference type="PANTHER" id="PTHR46796:SF12">
    <property type="entry name" value="HTH-TYPE DNA-BINDING TRANSCRIPTIONAL ACTIVATOR EUTR"/>
    <property type="match status" value="1"/>
</dbReference>
<keyword evidence="6" id="KW-1185">Reference proteome</keyword>